<dbReference type="SUPFAM" id="SSF53474">
    <property type="entry name" value="alpha/beta-Hydrolases"/>
    <property type="match status" value="1"/>
</dbReference>
<evidence type="ECO:0000259" key="2">
    <source>
        <dbReference type="Pfam" id="PF12697"/>
    </source>
</evidence>
<keyword evidence="1" id="KW-0732">Signal</keyword>
<sequence>MRLLLTLAFLALSACSLLPPPQQASETPMLHDGNAEKGVEKVIMLIPGALASVGLFEPVLDWHVPDSAVMAYRFPGIDDLPLDHRVDIVDSGKLIADQINDLAPKEVYLIGYSTGGPIALETARRLQADDVQIALISSASDSPAALLASARGAIDVVKAMFRAKQPGLDETWLENYRTLLYGRRHFTEEELAERSRQMAAMQRGHITKPPNKMTLAHTSDLMTWYLDRPEDVQDARIGFFHGAEDSIFSQDLTRRFASRIQAETFYSYPGQGHLLFVTSPSLFNDIRTFFGLQPDS</sequence>
<dbReference type="InterPro" id="IPR000073">
    <property type="entry name" value="AB_hydrolase_1"/>
</dbReference>
<dbReference type="RefSeq" id="WP_043746834.1">
    <property type="nucleotide sequence ID" value="NZ_AQQX01000002.1"/>
</dbReference>
<evidence type="ECO:0000313" key="3">
    <source>
        <dbReference type="EMBL" id="KGM49641.1"/>
    </source>
</evidence>
<dbReference type="AlphaFoldDB" id="A0A0A0EF82"/>
<evidence type="ECO:0000256" key="1">
    <source>
        <dbReference type="SAM" id="SignalP"/>
    </source>
</evidence>
<feature type="chain" id="PRO_5001968920" description="AB hydrolase-1 domain-containing protein" evidence="1">
    <location>
        <begin position="25"/>
        <end position="296"/>
    </location>
</feature>
<dbReference type="OrthoDB" id="7650136at2"/>
<dbReference type="eggNOG" id="COG2267">
    <property type="taxonomic scope" value="Bacteria"/>
</dbReference>
<dbReference type="Gene3D" id="3.40.50.1820">
    <property type="entry name" value="alpha/beta hydrolase"/>
    <property type="match status" value="1"/>
</dbReference>
<organism evidence="3 4">
    <name type="scientific">Pseudooceanicola atlanticus</name>
    <dbReference type="NCBI Taxonomy" id="1461694"/>
    <lineage>
        <taxon>Bacteria</taxon>
        <taxon>Pseudomonadati</taxon>
        <taxon>Pseudomonadota</taxon>
        <taxon>Alphaproteobacteria</taxon>
        <taxon>Rhodobacterales</taxon>
        <taxon>Paracoccaceae</taxon>
        <taxon>Pseudooceanicola</taxon>
    </lineage>
</organism>
<gene>
    <name evidence="3" type="ORF">ATO9_06395</name>
</gene>
<dbReference type="InterPro" id="IPR029058">
    <property type="entry name" value="AB_hydrolase_fold"/>
</dbReference>
<dbReference type="Proteomes" id="UP000030004">
    <property type="component" value="Unassembled WGS sequence"/>
</dbReference>
<dbReference type="PROSITE" id="PS51257">
    <property type="entry name" value="PROKAR_LIPOPROTEIN"/>
    <property type="match status" value="1"/>
</dbReference>
<accession>A0A0A0EF82</accession>
<feature type="domain" description="AB hydrolase-1" evidence="2">
    <location>
        <begin position="45"/>
        <end position="285"/>
    </location>
</feature>
<keyword evidence="4" id="KW-1185">Reference proteome</keyword>
<comment type="caution">
    <text evidence="3">The sequence shown here is derived from an EMBL/GenBank/DDBJ whole genome shotgun (WGS) entry which is preliminary data.</text>
</comment>
<protein>
    <recommendedName>
        <fullName evidence="2">AB hydrolase-1 domain-containing protein</fullName>
    </recommendedName>
</protein>
<evidence type="ECO:0000313" key="4">
    <source>
        <dbReference type="Proteomes" id="UP000030004"/>
    </source>
</evidence>
<feature type="signal peptide" evidence="1">
    <location>
        <begin position="1"/>
        <end position="24"/>
    </location>
</feature>
<proteinExistence type="predicted"/>
<dbReference type="Pfam" id="PF12697">
    <property type="entry name" value="Abhydrolase_6"/>
    <property type="match status" value="1"/>
</dbReference>
<reference evidence="3 4" key="1">
    <citation type="journal article" date="2015" name="Antonie Van Leeuwenhoek">
        <title>Pseudooceanicola atlanticus gen. nov. sp. nov., isolated from surface seawater of the Atlantic Ocean and reclassification of Oceanicola batsensis, Oceanicola marinus, Oceanicola nitratireducens, Oceanicola nanhaiensis, Oceanicola antarcticus and Oceanicola flagellatus, as Pseudooceanicola batsensis comb. nov., Pseudooceanicola marinus comb. nov., Pseudooceanicola nitratireducens comb. nov., Pseudooceanicola nanhaiensis comb. nov., Pseudooceanicola antarcticus comb. nov., and Pseudooceanicola flagellatus comb. nov.</title>
        <authorList>
            <person name="Lai Q."/>
            <person name="Li G."/>
            <person name="Liu X."/>
            <person name="Du Y."/>
            <person name="Sun F."/>
            <person name="Shao Z."/>
        </authorList>
    </citation>
    <scope>NUCLEOTIDE SEQUENCE [LARGE SCALE GENOMIC DNA]</scope>
    <source>
        <strain evidence="3 4">22II-s11g</strain>
    </source>
</reference>
<dbReference type="STRING" id="1461694.ATO9_06395"/>
<name>A0A0A0EF82_9RHOB</name>
<dbReference type="EMBL" id="AQQX01000002">
    <property type="protein sequence ID" value="KGM49641.1"/>
    <property type="molecule type" value="Genomic_DNA"/>
</dbReference>